<dbReference type="InterPro" id="IPR002925">
    <property type="entry name" value="Dienelactn_hydro"/>
</dbReference>
<evidence type="ECO:0000313" key="2">
    <source>
        <dbReference type="EMBL" id="CBI10382.1"/>
    </source>
</evidence>
<sequence length="248" mass="26657">MTKLYTKTLEYRATDGTLLEGYVAYLDLPGKPRPGILIGHDWSGVGDFVRRKAEQLAARGYVVLAADVYGKGIRPTTAAEASGLAQQYRADRAALRGRIGAAYDALCALDQVDTKHIVVMGYCFGGTTALELARSGADLVGTASFHGGLSNPNPQDTRQIRGKVLVMHGADDPFVPPEEVMEFKHGMQEAGIDMRFVSYPHAVHGFTNPDADLSQNKGLAYNAEADHASWQAFEAFLAEVAPLPASMG</sequence>
<gene>
    <name evidence="2" type="ORF">CARN7_1160</name>
</gene>
<name>E6QT10_9ZZZZ</name>
<dbReference type="InterPro" id="IPR050261">
    <property type="entry name" value="FrsA_esterase"/>
</dbReference>
<comment type="caution">
    <text evidence="2">The sequence shown here is derived from an EMBL/GenBank/DDBJ whole genome shotgun (WGS) entry which is preliminary data.</text>
</comment>
<feature type="domain" description="Dienelactone hydrolase" evidence="1">
    <location>
        <begin position="24"/>
        <end position="239"/>
    </location>
</feature>
<organism evidence="2">
    <name type="scientific">mine drainage metagenome</name>
    <dbReference type="NCBI Taxonomy" id="410659"/>
    <lineage>
        <taxon>unclassified sequences</taxon>
        <taxon>metagenomes</taxon>
        <taxon>ecological metagenomes</taxon>
    </lineage>
</organism>
<dbReference type="SUPFAM" id="SSF53474">
    <property type="entry name" value="alpha/beta-Hydrolases"/>
    <property type="match status" value="1"/>
</dbReference>
<dbReference type="GO" id="GO:0016787">
    <property type="term" value="F:hydrolase activity"/>
    <property type="evidence" value="ECO:0007669"/>
    <property type="project" value="UniProtKB-KW"/>
</dbReference>
<proteinExistence type="predicted"/>
<accession>E6QT10</accession>
<dbReference type="PANTHER" id="PTHR22946">
    <property type="entry name" value="DIENELACTONE HYDROLASE DOMAIN-CONTAINING PROTEIN-RELATED"/>
    <property type="match status" value="1"/>
</dbReference>
<dbReference type="Pfam" id="PF01738">
    <property type="entry name" value="DLH"/>
    <property type="match status" value="1"/>
</dbReference>
<keyword evidence="2" id="KW-0378">Hydrolase</keyword>
<dbReference type="InterPro" id="IPR029058">
    <property type="entry name" value="AB_hydrolase_fold"/>
</dbReference>
<dbReference type="AlphaFoldDB" id="E6QT10"/>
<dbReference type="EMBL" id="CABR01000082">
    <property type="protein sequence ID" value="CBI10382.1"/>
    <property type="molecule type" value="Genomic_DNA"/>
</dbReference>
<protein>
    <submittedName>
        <fullName evidence="2">Dienelactone hydrolase</fullName>
    </submittedName>
</protein>
<evidence type="ECO:0000259" key="1">
    <source>
        <dbReference type="Pfam" id="PF01738"/>
    </source>
</evidence>
<dbReference type="PANTHER" id="PTHR22946:SF0">
    <property type="entry name" value="DIENELACTONE HYDROLASE DOMAIN-CONTAINING PROTEIN"/>
    <property type="match status" value="1"/>
</dbReference>
<dbReference type="Gene3D" id="3.40.50.1820">
    <property type="entry name" value="alpha/beta hydrolase"/>
    <property type="match status" value="1"/>
</dbReference>
<reference evidence="2" key="1">
    <citation type="submission" date="2009-10" db="EMBL/GenBank/DDBJ databases">
        <title>Diversity of trophic interactions inside an arsenic-rich microbial ecosystem.</title>
        <authorList>
            <person name="Bertin P.N."/>
            <person name="Heinrich-Salmeron A."/>
            <person name="Pelletier E."/>
            <person name="Goulhen-Chollet F."/>
            <person name="Arsene-Ploetze F."/>
            <person name="Gallien S."/>
            <person name="Calteau A."/>
            <person name="Vallenet D."/>
            <person name="Casiot C."/>
            <person name="Chane-Woon-Ming B."/>
            <person name="Giloteaux L."/>
            <person name="Barakat M."/>
            <person name="Bonnefoy V."/>
            <person name="Bruneel O."/>
            <person name="Chandler M."/>
            <person name="Cleiss J."/>
            <person name="Duran R."/>
            <person name="Elbaz-Poulichet F."/>
            <person name="Fonknechten N."/>
            <person name="Lauga B."/>
            <person name="Mornico D."/>
            <person name="Ortet P."/>
            <person name="Schaeffer C."/>
            <person name="Siguier P."/>
            <person name="Alexander Thil Smith A."/>
            <person name="Van Dorsselaer A."/>
            <person name="Weissenbach J."/>
            <person name="Medigue C."/>
            <person name="Le Paslier D."/>
        </authorList>
    </citation>
    <scope>NUCLEOTIDE SEQUENCE</scope>
</reference>